<evidence type="ECO:0000256" key="4">
    <source>
        <dbReference type="ARBA" id="ARBA00023239"/>
    </source>
</evidence>
<dbReference type="Gene3D" id="3.90.1590.10">
    <property type="entry name" value="glutathione-dependent formaldehyde- activating enzyme (gfa)"/>
    <property type="match status" value="1"/>
</dbReference>
<protein>
    <submittedName>
        <fullName evidence="6">GFA family protein</fullName>
    </submittedName>
</protein>
<evidence type="ECO:0000259" key="5">
    <source>
        <dbReference type="PROSITE" id="PS51891"/>
    </source>
</evidence>
<dbReference type="RefSeq" id="WP_348945792.1">
    <property type="nucleotide sequence ID" value="NZ_CP157355.1"/>
</dbReference>
<accession>A0AAU7FC54</accession>
<dbReference type="InterPro" id="IPR011057">
    <property type="entry name" value="Mss4-like_sf"/>
</dbReference>
<dbReference type="PANTHER" id="PTHR33337:SF40">
    <property type="entry name" value="CENP-V_GFA DOMAIN-CONTAINING PROTEIN-RELATED"/>
    <property type="match status" value="1"/>
</dbReference>
<evidence type="ECO:0000256" key="3">
    <source>
        <dbReference type="ARBA" id="ARBA00022833"/>
    </source>
</evidence>
<organism evidence="6">
    <name type="scientific">Chitinibacter mangrovi</name>
    <dbReference type="NCBI Taxonomy" id="3153927"/>
    <lineage>
        <taxon>Bacteria</taxon>
        <taxon>Pseudomonadati</taxon>
        <taxon>Pseudomonadota</taxon>
        <taxon>Betaproteobacteria</taxon>
        <taxon>Neisseriales</taxon>
        <taxon>Chitinibacteraceae</taxon>
        <taxon>Chitinibacter</taxon>
    </lineage>
</organism>
<name>A0AAU7FC54_9NEIS</name>
<dbReference type="PANTHER" id="PTHR33337">
    <property type="entry name" value="GFA DOMAIN-CONTAINING PROTEIN"/>
    <property type="match status" value="1"/>
</dbReference>
<evidence type="ECO:0000256" key="1">
    <source>
        <dbReference type="ARBA" id="ARBA00005495"/>
    </source>
</evidence>
<dbReference type="PROSITE" id="PS51891">
    <property type="entry name" value="CENP_V_GFA"/>
    <property type="match status" value="1"/>
</dbReference>
<evidence type="ECO:0000256" key="2">
    <source>
        <dbReference type="ARBA" id="ARBA00022723"/>
    </source>
</evidence>
<gene>
    <name evidence="6" type="ORF">ABHF33_04270</name>
</gene>
<dbReference type="GO" id="GO:0046872">
    <property type="term" value="F:metal ion binding"/>
    <property type="evidence" value="ECO:0007669"/>
    <property type="project" value="UniProtKB-KW"/>
</dbReference>
<keyword evidence="4" id="KW-0456">Lyase</keyword>
<sequence length="134" mass="14828">MSFKGSCACGAVGYEVARLASAITHCHCQTCRKTHAAAFNSAAGVEPSDFRWLRGEDLLSRFESSPGKVRYFCSQCGSHLVAKKEGRPLLVLRVATLDEDPQATPTEHIWTSHRQPWLAFEGLAEHEEWQPGRG</sequence>
<keyword evidence="2" id="KW-0479">Metal-binding</keyword>
<dbReference type="GO" id="GO:0016846">
    <property type="term" value="F:carbon-sulfur lyase activity"/>
    <property type="evidence" value="ECO:0007669"/>
    <property type="project" value="InterPro"/>
</dbReference>
<comment type="similarity">
    <text evidence="1">Belongs to the Gfa family.</text>
</comment>
<proteinExistence type="inferred from homology"/>
<dbReference type="Pfam" id="PF04828">
    <property type="entry name" value="GFA"/>
    <property type="match status" value="1"/>
</dbReference>
<evidence type="ECO:0000313" key="6">
    <source>
        <dbReference type="EMBL" id="XBM01507.1"/>
    </source>
</evidence>
<dbReference type="EMBL" id="CP157355">
    <property type="protein sequence ID" value="XBM01507.1"/>
    <property type="molecule type" value="Genomic_DNA"/>
</dbReference>
<dbReference type="SUPFAM" id="SSF51316">
    <property type="entry name" value="Mss4-like"/>
    <property type="match status" value="1"/>
</dbReference>
<keyword evidence="3" id="KW-0862">Zinc</keyword>
<dbReference type="KEGG" id="cmav:ABHF33_04270"/>
<dbReference type="AlphaFoldDB" id="A0AAU7FC54"/>
<feature type="domain" description="CENP-V/GFA" evidence="5">
    <location>
        <begin position="3"/>
        <end position="118"/>
    </location>
</feature>
<dbReference type="InterPro" id="IPR006913">
    <property type="entry name" value="CENP-V/GFA"/>
</dbReference>
<reference evidence="6" key="1">
    <citation type="submission" date="2024-05" db="EMBL/GenBank/DDBJ databases">
        <authorList>
            <person name="Yang L."/>
            <person name="Pan L."/>
        </authorList>
    </citation>
    <scope>NUCLEOTIDE SEQUENCE</scope>
    <source>
        <strain evidence="6">FCG-7</strain>
    </source>
</reference>